<reference evidence="3" key="3">
    <citation type="submission" date="2020-10" db="UniProtKB">
        <authorList>
            <consortium name="WormBaseParasite"/>
        </authorList>
    </citation>
    <scope>IDENTIFICATION</scope>
</reference>
<dbReference type="WBParaSite" id="EgrG_002035900">
    <property type="protein sequence ID" value="EgrG_002035900"/>
    <property type="gene ID" value="EgrG_002035900"/>
</dbReference>
<accession>A0A068WZM7</accession>
<reference evidence="1 2" key="1">
    <citation type="journal article" date="2013" name="Nature">
        <title>The genomes of four tapeworm species reveal adaptations to parasitism.</title>
        <authorList>
            <person name="Tsai I.J."/>
            <person name="Zarowiecki M."/>
            <person name="Holroyd N."/>
            <person name="Garciarrubio A."/>
            <person name="Sanchez-Flores A."/>
            <person name="Brooks K.L."/>
            <person name="Tracey A."/>
            <person name="Bobes R.J."/>
            <person name="Fragoso G."/>
            <person name="Sciutto E."/>
            <person name="Aslett M."/>
            <person name="Beasley H."/>
            <person name="Bennett H.M."/>
            <person name="Cai J."/>
            <person name="Camicia F."/>
            <person name="Clark R."/>
            <person name="Cucher M."/>
            <person name="De Silva N."/>
            <person name="Day T.A."/>
            <person name="Deplazes P."/>
            <person name="Estrada K."/>
            <person name="Fernandez C."/>
            <person name="Holland P.W."/>
            <person name="Hou J."/>
            <person name="Hu S."/>
            <person name="Huckvale T."/>
            <person name="Hung S.S."/>
            <person name="Kamenetzky L."/>
            <person name="Keane J.A."/>
            <person name="Kiss F."/>
            <person name="Koziol U."/>
            <person name="Lambert O."/>
            <person name="Liu K."/>
            <person name="Luo X."/>
            <person name="Luo Y."/>
            <person name="Macchiaroli N."/>
            <person name="Nichol S."/>
            <person name="Paps J."/>
            <person name="Parkinson J."/>
            <person name="Pouchkina-Stantcheva N."/>
            <person name="Riddiford N."/>
            <person name="Rosenzvit M."/>
            <person name="Salinas G."/>
            <person name="Wasmuth J.D."/>
            <person name="Zamanian M."/>
            <person name="Zheng Y."/>
            <person name="Cai X."/>
            <person name="Soberon X."/>
            <person name="Olson P.D."/>
            <person name="Laclette J.P."/>
            <person name="Brehm K."/>
            <person name="Berriman M."/>
            <person name="Garciarrubio A."/>
            <person name="Bobes R.J."/>
            <person name="Fragoso G."/>
            <person name="Sanchez-Flores A."/>
            <person name="Estrada K."/>
            <person name="Cevallos M.A."/>
            <person name="Morett E."/>
            <person name="Gonzalez V."/>
            <person name="Portillo T."/>
            <person name="Ochoa-Leyva A."/>
            <person name="Jose M.V."/>
            <person name="Sciutto E."/>
            <person name="Landa A."/>
            <person name="Jimenez L."/>
            <person name="Valdes V."/>
            <person name="Carrero J.C."/>
            <person name="Larralde C."/>
            <person name="Morales-Montor J."/>
            <person name="Limon-Lason J."/>
            <person name="Soberon X."/>
            <person name="Laclette J.P."/>
        </authorList>
    </citation>
    <scope>NUCLEOTIDE SEQUENCE [LARGE SCALE GENOMIC DNA]</scope>
</reference>
<reference evidence="1" key="2">
    <citation type="submission" date="2014-06" db="EMBL/GenBank/DDBJ databases">
        <authorList>
            <person name="Aslett M."/>
        </authorList>
    </citation>
    <scope>NUCLEOTIDE SEQUENCE</scope>
</reference>
<dbReference type="AlphaFoldDB" id="A0A068WZM7"/>
<evidence type="ECO:0000313" key="2">
    <source>
        <dbReference type="Proteomes" id="UP000492820"/>
    </source>
</evidence>
<protein>
    <submittedName>
        <fullName evidence="1 3">Uncharacterized protein</fullName>
    </submittedName>
</protein>
<name>A0A068WZM7_ECHGR</name>
<evidence type="ECO:0000313" key="1">
    <source>
        <dbReference type="EMBL" id="CDS23142.1"/>
    </source>
</evidence>
<gene>
    <name evidence="1" type="ORF">EgrG_002035900</name>
</gene>
<sequence length="106" mass="11747">MVSHAFSTTTSRRFHRCGSDFTTPIIASFRREYSRLRCLHSTDRLKYRRCTGPSHTLFSPSYPLPSLPGVGIGLGGDTAISCLAGSRLRCHEVAEDISGCLDSRQR</sequence>
<dbReference type="EMBL" id="LK028589">
    <property type="protein sequence ID" value="CDS23142.1"/>
    <property type="molecule type" value="Genomic_DNA"/>
</dbReference>
<evidence type="ECO:0000313" key="3">
    <source>
        <dbReference type="WBParaSite" id="EgrG_002035900"/>
    </source>
</evidence>
<organism evidence="1">
    <name type="scientific">Echinococcus granulosus</name>
    <name type="common">Hydatid tapeworm</name>
    <dbReference type="NCBI Taxonomy" id="6210"/>
    <lineage>
        <taxon>Eukaryota</taxon>
        <taxon>Metazoa</taxon>
        <taxon>Spiralia</taxon>
        <taxon>Lophotrochozoa</taxon>
        <taxon>Platyhelminthes</taxon>
        <taxon>Cestoda</taxon>
        <taxon>Eucestoda</taxon>
        <taxon>Cyclophyllidea</taxon>
        <taxon>Taeniidae</taxon>
        <taxon>Echinococcus</taxon>
        <taxon>Echinococcus granulosus group</taxon>
    </lineage>
</organism>
<dbReference type="Proteomes" id="UP000492820">
    <property type="component" value="Unassembled WGS sequence"/>
</dbReference>
<proteinExistence type="predicted"/>